<dbReference type="InterPro" id="IPR009695">
    <property type="entry name" value="Diacylglyc_glucosyltr_N"/>
</dbReference>
<reference evidence="7" key="1">
    <citation type="submission" date="2021-12" db="EMBL/GenBank/DDBJ databases">
        <title>Alicyclobacillaceae gen. nov., sp. nov., isolated from chalcocite enrichment system.</title>
        <authorList>
            <person name="Jiang Z."/>
        </authorList>
    </citation>
    <scope>NUCLEOTIDE SEQUENCE</scope>
    <source>
        <strain evidence="7">MYW30-H2</strain>
    </source>
</reference>
<protein>
    <submittedName>
        <fullName evidence="7">UDP-glucuronosyltransferase</fullName>
    </submittedName>
</protein>
<dbReference type="PANTHER" id="PTHR43025">
    <property type="entry name" value="MONOGALACTOSYLDIACYLGLYCEROL SYNTHASE"/>
    <property type="match status" value="1"/>
</dbReference>
<organism evidence="7 8">
    <name type="scientific">Fodinisporobacter ferrooxydans</name>
    <dbReference type="NCBI Taxonomy" id="2901836"/>
    <lineage>
        <taxon>Bacteria</taxon>
        <taxon>Bacillati</taxon>
        <taxon>Bacillota</taxon>
        <taxon>Bacilli</taxon>
        <taxon>Bacillales</taxon>
        <taxon>Alicyclobacillaceae</taxon>
        <taxon>Fodinisporobacter</taxon>
    </lineage>
</organism>
<gene>
    <name evidence="7" type="ORF">LSG31_07335</name>
</gene>
<dbReference type="SUPFAM" id="SSF53756">
    <property type="entry name" value="UDP-Glycosyltransferase/glycogen phosphorylase"/>
    <property type="match status" value="1"/>
</dbReference>
<dbReference type="Pfam" id="PF06925">
    <property type="entry name" value="MGDG_synth"/>
    <property type="match status" value="1"/>
</dbReference>
<comment type="subcellular location">
    <subcellularLocation>
        <location evidence="1">Membrane</location>
    </subcellularLocation>
</comment>
<evidence type="ECO:0000256" key="4">
    <source>
        <dbReference type="ARBA" id="ARBA00022679"/>
    </source>
</evidence>
<dbReference type="RefSeq" id="WP_347438719.1">
    <property type="nucleotide sequence ID" value="NZ_CP089291.1"/>
</dbReference>
<evidence type="ECO:0000313" key="8">
    <source>
        <dbReference type="Proteomes" id="UP000830167"/>
    </source>
</evidence>
<accession>A0ABY4CNG2</accession>
<comment type="similarity">
    <text evidence="2">Belongs to the glycosyltransferase 28 family.</text>
</comment>
<dbReference type="Pfam" id="PF04101">
    <property type="entry name" value="Glyco_tran_28_C"/>
    <property type="match status" value="1"/>
</dbReference>
<dbReference type="InterPro" id="IPR007235">
    <property type="entry name" value="Glyco_trans_28_C"/>
</dbReference>
<name>A0ABY4CNG2_9BACL</name>
<evidence type="ECO:0000256" key="2">
    <source>
        <dbReference type="ARBA" id="ARBA00006962"/>
    </source>
</evidence>
<evidence type="ECO:0000259" key="6">
    <source>
        <dbReference type="Pfam" id="PF06925"/>
    </source>
</evidence>
<feature type="domain" description="Diacylglycerol glucosyltransferase N-terminal" evidence="6">
    <location>
        <begin position="16"/>
        <end position="181"/>
    </location>
</feature>
<dbReference type="Gene3D" id="3.40.50.2000">
    <property type="entry name" value="Glycogen Phosphorylase B"/>
    <property type="match status" value="1"/>
</dbReference>
<evidence type="ECO:0000256" key="3">
    <source>
        <dbReference type="ARBA" id="ARBA00022676"/>
    </source>
</evidence>
<keyword evidence="8" id="KW-1185">Reference proteome</keyword>
<dbReference type="PANTHER" id="PTHR43025:SF3">
    <property type="entry name" value="MONOGALACTOSYLDIACYLGLYCEROL SYNTHASE 1, CHLOROPLASTIC"/>
    <property type="match status" value="1"/>
</dbReference>
<evidence type="ECO:0000256" key="1">
    <source>
        <dbReference type="ARBA" id="ARBA00004370"/>
    </source>
</evidence>
<dbReference type="EMBL" id="CP089291">
    <property type="protein sequence ID" value="UOF92036.1"/>
    <property type="molecule type" value="Genomic_DNA"/>
</dbReference>
<keyword evidence="4" id="KW-0808">Transferase</keyword>
<proteinExistence type="inferred from homology"/>
<evidence type="ECO:0000313" key="7">
    <source>
        <dbReference type="EMBL" id="UOF92036.1"/>
    </source>
</evidence>
<keyword evidence="3" id="KW-0328">Glycosyltransferase</keyword>
<dbReference type="InterPro" id="IPR050519">
    <property type="entry name" value="Glycosyltransf_28_UgtP"/>
</dbReference>
<sequence length="380" mass="44245">MKKILVMPFLNIPSGHHQVADAVMEWIQYVDSSVEYDKVDIIEYSYGRLVSVISAGYVHFIRLFPKAYSYMYRKLFYSPDSEEKRFRMYEWLFMNDMKKLLEEKQPDCIICTHALPSYLANRMKISGLLTTPVINVYTDLFVNDIWGIQGIDYHLVPNLHIKEWLQQKGVLETRIFVTGIPTHPQITRSKKRLLHSNSAIHVLVAGGSLGIGGMRSFLKRNSVTENVHYFVLCGKNIRLYQELLKLNQSQITPLPYIYSREEMNRLYDEVDIIVTKAGGVTISEGLMKRIPILVYDTLPGQEEINLQYLKHMGLIFDLQDWNQTKTVEDTIIAILKSKHQLEEVLEKMEEYERQISDNNLPYIFNRILQTQVHAGMAENM</sequence>
<dbReference type="Proteomes" id="UP000830167">
    <property type="component" value="Chromosome"/>
</dbReference>
<evidence type="ECO:0000259" key="5">
    <source>
        <dbReference type="Pfam" id="PF04101"/>
    </source>
</evidence>
<feature type="domain" description="Glycosyl transferase family 28 C-terminal" evidence="5">
    <location>
        <begin position="202"/>
        <end position="347"/>
    </location>
</feature>